<evidence type="ECO:0000313" key="1">
    <source>
        <dbReference type="EMBL" id="KAJ3980832.1"/>
    </source>
</evidence>
<protein>
    <submittedName>
        <fullName evidence="1">Uncharacterized protein</fullName>
    </submittedName>
</protein>
<dbReference type="EMBL" id="MU802154">
    <property type="protein sequence ID" value="KAJ3980832.1"/>
    <property type="molecule type" value="Genomic_DNA"/>
</dbReference>
<proteinExistence type="predicted"/>
<sequence>MRRRPSSYHCSEAVPYLSGLINSFVSIFTSFRRYLNIQVTGQLTHSRTTHDLFEFPRKSHIDTPFYQLRTLVTHLLRSFAHESAMFRKFGIRLGDETGCHEVGFMVFSIYDSGEEFLSGLLVCVDVANWATTSEFVQHEFLKKACALSGLAPFLRFRKLYEFGQIKEHPTRTNERNKKRSGGRGSGQGLYFVHLFHYTTLSLFPFPFASRLALLSSCFRSALPCSRLLLNVENGKHTWLVQGLNCNVSRTMSNLETQNDLLLQVALSTKFTCTK</sequence>
<evidence type="ECO:0000313" key="2">
    <source>
        <dbReference type="Proteomes" id="UP001163850"/>
    </source>
</evidence>
<name>A0AA38UR12_9AGAR</name>
<gene>
    <name evidence="1" type="ORF">F5890DRAFT_1539282</name>
</gene>
<comment type="caution">
    <text evidence="1">The sequence shown here is derived from an EMBL/GenBank/DDBJ whole genome shotgun (WGS) entry which is preliminary data.</text>
</comment>
<dbReference type="Proteomes" id="UP001163850">
    <property type="component" value="Unassembled WGS sequence"/>
</dbReference>
<organism evidence="1 2">
    <name type="scientific">Lentinula detonsa</name>
    <dbReference type="NCBI Taxonomy" id="2804962"/>
    <lineage>
        <taxon>Eukaryota</taxon>
        <taxon>Fungi</taxon>
        <taxon>Dikarya</taxon>
        <taxon>Basidiomycota</taxon>
        <taxon>Agaricomycotina</taxon>
        <taxon>Agaricomycetes</taxon>
        <taxon>Agaricomycetidae</taxon>
        <taxon>Agaricales</taxon>
        <taxon>Marasmiineae</taxon>
        <taxon>Omphalotaceae</taxon>
        <taxon>Lentinula</taxon>
    </lineage>
</organism>
<reference evidence="1" key="1">
    <citation type="submission" date="2022-08" db="EMBL/GenBank/DDBJ databases">
        <authorList>
            <consortium name="DOE Joint Genome Institute"/>
            <person name="Min B."/>
            <person name="Riley R."/>
            <person name="Sierra-Patev S."/>
            <person name="Naranjo-Ortiz M."/>
            <person name="Looney B."/>
            <person name="Konkel Z."/>
            <person name="Slot J.C."/>
            <person name="Sakamoto Y."/>
            <person name="Steenwyk J.L."/>
            <person name="Rokas A."/>
            <person name="Carro J."/>
            <person name="Camarero S."/>
            <person name="Ferreira P."/>
            <person name="Molpeceres G."/>
            <person name="Ruiz-Duenas F.J."/>
            <person name="Serrano A."/>
            <person name="Henrissat B."/>
            <person name="Drula E."/>
            <person name="Hughes K.W."/>
            <person name="Mata J.L."/>
            <person name="Ishikawa N.K."/>
            <person name="Vargas-Isla R."/>
            <person name="Ushijima S."/>
            <person name="Smith C.A."/>
            <person name="Ahrendt S."/>
            <person name="Andreopoulos W."/>
            <person name="He G."/>
            <person name="Labutti K."/>
            <person name="Lipzen A."/>
            <person name="Ng V."/>
            <person name="Sandor L."/>
            <person name="Barry K."/>
            <person name="Martinez A.T."/>
            <person name="Xiao Y."/>
            <person name="Gibbons J.G."/>
            <person name="Terashima K."/>
            <person name="Hibbett D.S."/>
            <person name="Grigoriev I.V."/>
        </authorList>
    </citation>
    <scope>NUCLEOTIDE SEQUENCE</scope>
    <source>
        <strain evidence="1">TFB7829</strain>
    </source>
</reference>
<accession>A0AA38UR12</accession>
<dbReference type="AlphaFoldDB" id="A0AA38UR12"/>